<accession>A0A8X6M309</accession>
<comment type="caution">
    <text evidence="1">The sequence shown here is derived from an EMBL/GenBank/DDBJ whole genome shotgun (WGS) entry which is preliminary data.</text>
</comment>
<gene>
    <name evidence="1" type="ORF">TNCT_357561</name>
</gene>
<evidence type="ECO:0000313" key="2">
    <source>
        <dbReference type="Proteomes" id="UP000887116"/>
    </source>
</evidence>
<name>A0A8X6M309_TRICU</name>
<evidence type="ECO:0000313" key="1">
    <source>
        <dbReference type="EMBL" id="GFR32261.1"/>
    </source>
</evidence>
<sequence>MGWDGASIAQINTSIGLVLSVWDWKTILSRNGFDIFLRTKTIPRTKNEERLCVFYIFFAYFGEMGIESSIGTLIKTLKKKGSLGQKREK</sequence>
<organism evidence="1 2">
    <name type="scientific">Trichonephila clavata</name>
    <name type="common">Joro spider</name>
    <name type="synonym">Nephila clavata</name>
    <dbReference type="NCBI Taxonomy" id="2740835"/>
    <lineage>
        <taxon>Eukaryota</taxon>
        <taxon>Metazoa</taxon>
        <taxon>Ecdysozoa</taxon>
        <taxon>Arthropoda</taxon>
        <taxon>Chelicerata</taxon>
        <taxon>Arachnida</taxon>
        <taxon>Araneae</taxon>
        <taxon>Araneomorphae</taxon>
        <taxon>Entelegynae</taxon>
        <taxon>Araneoidea</taxon>
        <taxon>Nephilidae</taxon>
        <taxon>Trichonephila</taxon>
    </lineage>
</organism>
<dbReference type="Proteomes" id="UP000887116">
    <property type="component" value="Unassembled WGS sequence"/>
</dbReference>
<dbReference type="EMBL" id="BMAO01019701">
    <property type="protein sequence ID" value="GFR32261.1"/>
    <property type="molecule type" value="Genomic_DNA"/>
</dbReference>
<reference evidence="1" key="1">
    <citation type="submission" date="2020-07" db="EMBL/GenBank/DDBJ databases">
        <title>Multicomponent nature underlies the extraordinary mechanical properties of spider dragline silk.</title>
        <authorList>
            <person name="Kono N."/>
            <person name="Nakamura H."/>
            <person name="Mori M."/>
            <person name="Yoshida Y."/>
            <person name="Ohtoshi R."/>
            <person name="Malay A.D."/>
            <person name="Moran D.A.P."/>
            <person name="Tomita M."/>
            <person name="Numata K."/>
            <person name="Arakawa K."/>
        </authorList>
    </citation>
    <scope>NUCLEOTIDE SEQUENCE</scope>
</reference>
<keyword evidence="2" id="KW-1185">Reference proteome</keyword>
<protein>
    <submittedName>
        <fullName evidence="1">Uncharacterized protein</fullName>
    </submittedName>
</protein>
<dbReference type="AlphaFoldDB" id="A0A8X6M309"/>
<proteinExistence type="predicted"/>